<dbReference type="FunFam" id="3.30.420.40:FF:000103">
    <property type="entry name" value="Heat shock 70 kDa protein 13"/>
    <property type="match status" value="1"/>
</dbReference>
<dbReference type="OrthoDB" id="29851at2759"/>
<dbReference type="GO" id="GO:0005524">
    <property type="term" value="F:ATP binding"/>
    <property type="evidence" value="ECO:0007669"/>
    <property type="project" value="UniProtKB-KW"/>
</dbReference>
<dbReference type="Gene3D" id="3.30.30.30">
    <property type="match status" value="1"/>
</dbReference>
<dbReference type="AlphaFoldDB" id="A0A4P9Z5D8"/>
<evidence type="ECO:0000256" key="1">
    <source>
        <dbReference type="ARBA" id="ARBA00022741"/>
    </source>
</evidence>
<dbReference type="PANTHER" id="PTHR45639">
    <property type="entry name" value="HSC70CB, ISOFORM G-RELATED"/>
    <property type="match status" value="1"/>
</dbReference>
<dbReference type="PANTHER" id="PTHR45639:SF32">
    <property type="entry name" value="HEAT SHOCK PROTEIN PDR13"/>
    <property type="match status" value="1"/>
</dbReference>
<feature type="non-terminal residue" evidence="3">
    <location>
        <position position="419"/>
    </location>
</feature>
<name>A0A4P9Z5D8_9FUNG</name>
<evidence type="ECO:0000256" key="2">
    <source>
        <dbReference type="ARBA" id="ARBA00022840"/>
    </source>
</evidence>
<sequence length="419" mass="44282">MADTSALQDGARSEEATGVIGIHLGTSRASVAVLHKDGRPHLVANEDGDRMVPAYVAFTGGEEVSSSHEPIMLSIDDSCLIEDPAVDEFRGHGSRVALTEEHGQLQLEIPPEEQWNDDGELVQAGEASHYTPEQVVAVVMRQLRASAESALGRAVTGAVLAYPAHFSSVQRAGLCRAAQMAGLAVYQAVSEPAAAQLAFDASAAPGDVNRLVIDMGGTTFRVHAYAIRGGLYSRLASRTEANLGGRALDRALAGQLQRDFTRRHRIDLSDRPRSIAKLILACEATRRILGVRPSAPCSVESIADGIDLNVNVHRAVFDTAIAPLVQRCMAVISDVLAQAGWSVEGANDRARPHEVLLLGGASRLPLLHSQLNKLLQTATAATATSDDQPANGAIKIRTDIEPDEAVALGCAIQASLLAG</sequence>
<keyword evidence="4" id="KW-1185">Reference proteome</keyword>
<gene>
    <name evidence="3" type="ORF">SYNPS1DRAFT_13330</name>
</gene>
<keyword evidence="1" id="KW-0547">Nucleotide-binding</keyword>
<dbReference type="Proteomes" id="UP000278143">
    <property type="component" value="Unassembled WGS sequence"/>
</dbReference>
<accession>A0A4P9Z5D8</accession>
<dbReference type="GO" id="GO:0005829">
    <property type="term" value="C:cytosol"/>
    <property type="evidence" value="ECO:0007669"/>
    <property type="project" value="TreeGrafter"/>
</dbReference>
<evidence type="ECO:0000313" key="3">
    <source>
        <dbReference type="EMBL" id="RKP27011.1"/>
    </source>
</evidence>
<keyword evidence="2" id="KW-0067">ATP-binding</keyword>
<dbReference type="PRINTS" id="PR00301">
    <property type="entry name" value="HEATSHOCK70"/>
</dbReference>
<reference evidence="4" key="1">
    <citation type="journal article" date="2018" name="Nat. Microbiol.">
        <title>Leveraging single-cell genomics to expand the fungal tree of life.</title>
        <authorList>
            <person name="Ahrendt S.R."/>
            <person name="Quandt C.A."/>
            <person name="Ciobanu D."/>
            <person name="Clum A."/>
            <person name="Salamov A."/>
            <person name="Andreopoulos B."/>
            <person name="Cheng J.F."/>
            <person name="Woyke T."/>
            <person name="Pelin A."/>
            <person name="Henrissat B."/>
            <person name="Reynolds N.K."/>
            <person name="Benny G.L."/>
            <person name="Smith M.E."/>
            <person name="James T.Y."/>
            <person name="Grigoriev I.V."/>
        </authorList>
    </citation>
    <scope>NUCLEOTIDE SEQUENCE [LARGE SCALE GENOMIC DNA]</scope>
    <source>
        <strain evidence="4">Benny S71-1</strain>
    </source>
</reference>
<dbReference type="GO" id="GO:0005634">
    <property type="term" value="C:nucleus"/>
    <property type="evidence" value="ECO:0007669"/>
    <property type="project" value="TreeGrafter"/>
</dbReference>
<proteinExistence type="predicted"/>
<evidence type="ECO:0000313" key="4">
    <source>
        <dbReference type="Proteomes" id="UP000278143"/>
    </source>
</evidence>
<keyword evidence="3" id="KW-0346">Stress response</keyword>
<dbReference type="InterPro" id="IPR013126">
    <property type="entry name" value="Hsp_70_fam"/>
</dbReference>
<dbReference type="InterPro" id="IPR018181">
    <property type="entry name" value="Heat_shock_70_CS"/>
</dbReference>
<organism evidence="3 4">
    <name type="scientific">Syncephalis pseudoplumigaleata</name>
    <dbReference type="NCBI Taxonomy" id="1712513"/>
    <lineage>
        <taxon>Eukaryota</taxon>
        <taxon>Fungi</taxon>
        <taxon>Fungi incertae sedis</taxon>
        <taxon>Zoopagomycota</taxon>
        <taxon>Zoopagomycotina</taxon>
        <taxon>Zoopagomycetes</taxon>
        <taxon>Zoopagales</taxon>
        <taxon>Piptocephalidaceae</taxon>
        <taxon>Syncephalis</taxon>
    </lineage>
</organism>
<dbReference type="EMBL" id="KZ989289">
    <property type="protein sequence ID" value="RKP27011.1"/>
    <property type="molecule type" value="Genomic_DNA"/>
</dbReference>
<dbReference type="Gene3D" id="3.30.420.40">
    <property type="match status" value="2"/>
</dbReference>
<dbReference type="SUPFAM" id="SSF53067">
    <property type="entry name" value="Actin-like ATPase domain"/>
    <property type="match status" value="2"/>
</dbReference>
<dbReference type="GO" id="GO:0140662">
    <property type="term" value="F:ATP-dependent protein folding chaperone"/>
    <property type="evidence" value="ECO:0007669"/>
    <property type="project" value="InterPro"/>
</dbReference>
<protein>
    <submittedName>
        <fullName evidence="3">Heat shock protein 70 family</fullName>
    </submittedName>
</protein>
<dbReference type="InterPro" id="IPR043129">
    <property type="entry name" value="ATPase_NBD"/>
</dbReference>
<dbReference type="Gene3D" id="3.90.640.10">
    <property type="entry name" value="Actin, Chain A, domain 4"/>
    <property type="match status" value="1"/>
</dbReference>
<dbReference type="Pfam" id="PF00012">
    <property type="entry name" value="HSP70"/>
    <property type="match status" value="1"/>
</dbReference>
<dbReference type="PROSITE" id="PS01036">
    <property type="entry name" value="HSP70_3"/>
    <property type="match status" value="1"/>
</dbReference>